<dbReference type="EC" id="2.7.7.60" evidence="7"/>
<protein>
    <recommendedName>
        <fullName evidence="7">2-C-methyl-D-erythritol 4-phosphate cytidylyltransferase</fullName>
        <ecNumber evidence="7">2.7.7.60</ecNumber>
    </recommendedName>
    <alternativeName>
        <fullName evidence="7">4-diphosphocytidyl-2C-methyl-D-erythritol synthase</fullName>
    </alternativeName>
    <alternativeName>
        <fullName evidence="7">MEP cytidylyltransferase</fullName>
        <shortName evidence="7">MCT</shortName>
    </alternativeName>
</protein>
<evidence type="ECO:0000256" key="4">
    <source>
        <dbReference type="ARBA" id="ARBA00022679"/>
    </source>
</evidence>
<accession>A0A2I7N5F9</accession>
<dbReference type="NCBIfam" id="TIGR00453">
    <property type="entry name" value="ispD"/>
    <property type="match status" value="1"/>
</dbReference>
<dbReference type="RefSeq" id="WP_102950960.1">
    <property type="nucleotide sequence ID" value="NZ_CP024847.1"/>
</dbReference>
<dbReference type="InterPro" id="IPR034683">
    <property type="entry name" value="IspD/TarI"/>
</dbReference>
<evidence type="ECO:0000256" key="2">
    <source>
        <dbReference type="ARBA" id="ARBA00004787"/>
    </source>
</evidence>
<evidence type="ECO:0000256" key="7">
    <source>
        <dbReference type="HAMAP-Rule" id="MF_00108"/>
    </source>
</evidence>
<comment type="pathway">
    <text evidence="2 7">Isoprenoid biosynthesis; isopentenyl diphosphate biosynthesis via DXP pathway; isopentenyl diphosphate from 1-deoxy-D-xylulose 5-phosphate: step 2/6.</text>
</comment>
<dbReference type="PANTHER" id="PTHR32125:SF4">
    <property type="entry name" value="2-C-METHYL-D-ERYTHRITOL 4-PHOSPHATE CYTIDYLYLTRANSFERASE, CHLOROPLASTIC"/>
    <property type="match status" value="1"/>
</dbReference>
<feature type="site" description="Transition state stabilizer" evidence="7">
    <location>
        <position position="16"/>
    </location>
</feature>
<dbReference type="GO" id="GO:0050518">
    <property type="term" value="F:2-C-methyl-D-erythritol 4-phosphate cytidylyltransferase activity"/>
    <property type="evidence" value="ECO:0007669"/>
    <property type="project" value="UniProtKB-UniRule"/>
</dbReference>
<dbReference type="Pfam" id="PF01128">
    <property type="entry name" value="IspD"/>
    <property type="match status" value="1"/>
</dbReference>
<gene>
    <name evidence="7" type="primary">ispD</name>
    <name evidence="8" type="ORF">CUN60_04925</name>
</gene>
<dbReference type="UniPathway" id="UPA00056">
    <property type="reaction ID" value="UER00093"/>
</dbReference>
<dbReference type="CDD" id="cd02516">
    <property type="entry name" value="CDP-ME_synthetase"/>
    <property type="match status" value="1"/>
</dbReference>
<dbReference type="GO" id="GO:0019288">
    <property type="term" value="P:isopentenyl diphosphate biosynthetic process, methylerythritol 4-phosphate pathway"/>
    <property type="evidence" value="ECO:0007669"/>
    <property type="project" value="UniProtKB-UniRule"/>
</dbReference>
<evidence type="ECO:0000313" key="8">
    <source>
        <dbReference type="EMBL" id="AUR51661.1"/>
    </source>
</evidence>
<dbReference type="PROSITE" id="PS01295">
    <property type="entry name" value="ISPD"/>
    <property type="match status" value="1"/>
</dbReference>
<reference evidence="9" key="1">
    <citation type="submission" date="2017-11" db="EMBL/GenBank/DDBJ databases">
        <authorList>
            <person name="Chan K.G."/>
            <person name="Lee L.S."/>
        </authorList>
    </citation>
    <scope>NUCLEOTIDE SEQUENCE [LARGE SCALE GENOMIC DNA]</scope>
    <source>
        <strain evidence="9">DSM 100970</strain>
    </source>
</reference>
<dbReference type="Proteomes" id="UP000236655">
    <property type="component" value="Chromosome"/>
</dbReference>
<keyword evidence="5 7" id="KW-0548">Nucleotidyltransferase</keyword>
<dbReference type="HAMAP" id="MF_00108">
    <property type="entry name" value="IspD"/>
    <property type="match status" value="1"/>
</dbReference>
<dbReference type="PANTHER" id="PTHR32125">
    <property type="entry name" value="2-C-METHYL-D-ERYTHRITOL 4-PHOSPHATE CYTIDYLYLTRANSFERASE, CHLOROPLASTIC"/>
    <property type="match status" value="1"/>
</dbReference>
<evidence type="ECO:0000256" key="1">
    <source>
        <dbReference type="ARBA" id="ARBA00001282"/>
    </source>
</evidence>
<evidence type="ECO:0000313" key="9">
    <source>
        <dbReference type="Proteomes" id="UP000236655"/>
    </source>
</evidence>
<dbReference type="InterPro" id="IPR029044">
    <property type="entry name" value="Nucleotide-diphossugar_trans"/>
</dbReference>
<dbReference type="KEGG" id="nba:CUN60_04925"/>
<dbReference type="SUPFAM" id="SSF53448">
    <property type="entry name" value="Nucleotide-diphospho-sugar transferases"/>
    <property type="match status" value="1"/>
</dbReference>
<dbReference type="FunFam" id="3.90.550.10:FF:000003">
    <property type="entry name" value="2-C-methyl-D-erythritol 4-phosphate cytidylyltransferase"/>
    <property type="match status" value="1"/>
</dbReference>
<feature type="site" description="Positions MEP for the nucleophilic attack" evidence="7">
    <location>
        <position position="154"/>
    </location>
</feature>
<evidence type="ECO:0000256" key="6">
    <source>
        <dbReference type="ARBA" id="ARBA00023229"/>
    </source>
</evidence>
<keyword evidence="6 7" id="KW-0414">Isoprene biosynthesis</keyword>
<comment type="function">
    <text evidence="7">Catalyzes the formation of 4-diphosphocytidyl-2-C-methyl-D-erythritol from CTP and 2-C-methyl-D-erythritol 4-phosphate (MEP).</text>
</comment>
<feature type="site" description="Positions MEP for the nucleophilic attack" evidence="7">
    <location>
        <position position="210"/>
    </location>
</feature>
<evidence type="ECO:0000256" key="3">
    <source>
        <dbReference type="ARBA" id="ARBA00009789"/>
    </source>
</evidence>
<dbReference type="InterPro" id="IPR018294">
    <property type="entry name" value="ISPD_synthase_CS"/>
</dbReference>
<comment type="similarity">
    <text evidence="3 7">Belongs to the IspD/TarI cytidylyltransferase family. IspD subfamily.</text>
</comment>
<name>A0A2I7N5F9_9NEIS</name>
<sequence length="228" mass="25787">MMKHIVIIPCAGTGSRFNAPIAKQYLPLLDKTVLDWTLQTFINLKMINEIYVICQRDDSYIDDYISRYPNVNFLRLGGITRTETVRNALEHIELEDNDWVLVHDAARCCIDHRDVEQLLIQLKNHEIGGILASKATDTLKQVDADGNIVKTIDRTVIYQAQTPQMFRSHILMSGLDYCREKNITITDEASAVEALGSKVSVVESLYSNPKITYPDDLLFAASILASRL</sequence>
<dbReference type="EMBL" id="CP024847">
    <property type="protein sequence ID" value="AUR51661.1"/>
    <property type="molecule type" value="Genomic_DNA"/>
</dbReference>
<proteinExistence type="inferred from homology"/>
<dbReference type="InterPro" id="IPR050088">
    <property type="entry name" value="IspD/TarI_cytidylyltransf_bact"/>
</dbReference>
<feature type="site" description="Transition state stabilizer" evidence="7">
    <location>
        <position position="23"/>
    </location>
</feature>
<comment type="catalytic activity">
    <reaction evidence="1 7">
        <text>2-C-methyl-D-erythritol 4-phosphate + CTP + H(+) = 4-CDP-2-C-methyl-D-erythritol + diphosphate</text>
        <dbReference type="Rhea" id="RHEA:13429"/>
        <dbReference type="ChEBI" id="CHEBI:15378"/>
        <dbReference type="ChEBI" id="CHEBI:33019"/>
        <dbReference type="ChEBI" id="CHEBI:37563"/>
        <dbReference type="ChEBI" id="CHEBI:57823"/>
        <dbReference type="ChEBI" id="CHEBI:58262"/>
        <dbReference type="EC" id="2.7.7.60"/>
    </reaction>
</comment>
<dbReference type="InterPro" id="IPR001228">
    <property type="entry name" value="IspD"/>
</dbReference>
<keyword evidence="4 7" id="KW-0808">Transferase</keyword>
<organism evidence="8 9">
    <name type="scientific">Aquella oligotrophica</name>
    <dbReference type="NCBI Taxonomy" id="2067065"/>
    <lineage>
        <taxon>Bacteria</taxon>
        <taxon>Pseudomonadati</taxon>
        <taxon>Pseudomonadota</taxon>
        <taxon>Betaproteobacteria</taxon>
        <taxon>Neisseriales</taxon>
        <taxon>Neisseriaceae</taxon>
        <taxon>Aquella</taxon>
    </lineage>
</organism>
<dbReference type="AlphaFoldDB" id="A0A2I7N5F9"/>
<dbReference type="OrthoDB" id="9806837at2"/>
<dbReference type="Gene3D" id="3.90.550.10">
    <property type="entry name" value="Spore Coat Polysaccharide Biosynthesis Protein SpsA, Chain A"/>
    <property type="match status" value="1"/>
</dbReference>
<keyword evidence="9" id="KW-1185">Reference proteome</keyword>
<evidence type="ECO:0000256" key="5">
    <source>
        <dbReference type="ARBA" id="ARBA00022695"/>
    </source>
</evidence>